<name>A0A166DK35_9AGAM</name>
<dbReference type="InterPro" id="IPR036871">
    <property type="entry name" value="PX_dom_sf"/>
</dbReference>
<evidence type="ECO:0000313" key="2">
    <source>
        <dbReference type="EMBL" id="KZP14803.1"/>
    </source>
</evidence>
<feature type="compositionally biased region" description="Basic and acidic residues" evidence="1">
    <location>
        <begin position="298"/>
        <end position="308"/>
    </location>
</feature>
<evidence type="ECO:0000256" key="1">
    <source>
        <dbReference type="SAM" id="MobiDB-lite"/>
    </source>
</evidence>
<dbReference type="EMBL" id="KV417612">
    <property type="protein sequence ID" value="KZP14803.1"/>
    <property type="molecule type" value="Genomic_DNA"/>
</dbReference>
<gene>
    <name evidence="2" type="ORF">FIBSPDRAFT_1048586</name>
</gene>
<dbReference type="OrthoDB" id="3244370at2759"/>
<accession>A0A166DK35</accession>
<dbReference type="Proteomes" id="UP000076532">
    <property type="component" value="Unassembled WGS sequence"/>
</dbReference>
<keyword evidence="3" id="KW-1185">Reference proteome</keyword>
<feature type="compositionally biased region" description="Low complexity" evidence="1">
    <location>
        <begin position="309"/>
        <end position="321"/>
    </location>
</feature>
<protein>
    <recommendedName>
        <fullName evidence="4">PX domain-containing protein</fullName>
    </recommendedName>
</protein>
<reference evidence="2 3" key="1">
    <citation type="journal article" date="2016" name="Mol. Biol. Evol.">
        <title>Comparative Genomics of Early-Diverging Mushroom-Forming Fungi Provides Insights into the Origins of Lignocellulose Decay Capabilities.</title>
        <authorList>
            <person name="Nagy L.G."/>
            <person name="Riley R."/>
            <person name="Tritt A."/>
            <person name="Adam C."/>
            <person name="Daum C."/>
            <person name="Floudas D."/>
            <person name="Sun H."/>
            <person name="Yadav J.S."/>
            <person name="Pangilinan J."/>
            <person name="Larsson K.H."/>
            <person name="Matsuura K."/>
            <person name="Barry K."/>
            <person name="Labutti K."/>
            <person name="Kuo R."/>
            <person name="Ohm R.A."/>
            <person name="Bhattacharya S.S."/>
            <person name="Shirouzu T."/>
            <person name="Yoshinaga Y."/>
            <person name="Martin F.M."/>
            <person name="Grigoriev I.V."/>
            <person name="Hibbett D.S."/>
        </authorList>
    </citation>
    <scope>NUCLEOTIDE SEQUENCE [LARGE SCALE GENOMIC DNA]</scope>
    <source>
        <strain evidence="2 3">CBS 109695</strain>
    </source>
</reference>
<dbReference type="AlphaFoldDB" id="A0A166DK35"/>
<feature type="region of interest" description="Disordered" evidence="1">
    <location>
        <begin position="1"/>
        <end position="26"/>
    </location>
</feature>
<feature type="region of interest" description="Disordered" evidence="1">
    <location>
        <begin position="240"/>
        <end position="412"/>
    </location>
</feature>
<evidence type="ECO:0008006" key="4">
    <source>
        <dbReference type="Google" id="ProtNLM"/>
    </source>
</evidence>
<dbReference type="GO" id="GO:0035091">
    <property type="term" value="F:phosphatidylinositol binding"/>
    <property type="evidence" value="ECO:0007669"/>
    <property type="project" value="InterPro"/>
</dbReference>
<sequence length="412" mass="45361">MSSQLNPRSAFEGGGANGQPNDPDTWRRAVYRQTPAHFSVEILQPSKEGFGFRISPIREREDGRSLSSHGSNSEYDIWRQWEDCLYFQDCLEKEYEQEARIRVKRIQLGKGVKKHGVYARNDSASSWDSLPPGPDPKSVAVDIHQHIPKLTKRGTLFSASQATIDQRHSELQACIDGLFAEEVPTLIQDIKQMRKVTDFFAYWHIDFDIAAKKQQKPSKAPEQSSRMSISSSVFSTYFNRGPNGNLPDPDATLINPASPNNKAKSKASPTSSFASPRKASHVPSSPHSSTNGQSSGSEDEKSHSRRGSDASTSSSVGPSTPLDSSGVVDHIVRHDPPISFGYNPDQPPYSGASGLEPLPEDNELVDTKAGVKARPGLVPHGGRRRASNHNVSIYGFSDGQEEFPPEKKCHNR</sequence>
<proteinExistence type="predicted"/>
<feature type="compositionally biased region" description="Polar residues" evidence="1">
    <location>
        <begin position="282"/>
        <end position="296"/>
    </location>
</feature>
<organism evidence="2 3">
    <name type="scientific">Athelia psychrophila</name>
    <dbReference type="NCBI Taxonomy" id="1759441"/>
    <lineage>
        <taxon>Eukaryota</taxon>
        <taxon>Fungi</taxon>
        <taxon>Dikarya</taxon>
        <taxon>Basidiomycota</taxon>
        <taxon>Agaricomycotina</taxon>
        <taxon>Agaricomycetes</taxon>
        <taxon>Agaricomycetidae</taxon>
        <taxon>Atheliales</taxon>
        <taxon>Atheliaceae</taxon>
        <taxon>Athelia</taxon>
    </lineage>
</organism>
<dbReference type="Gene3D" id="3.30.1520.10">
    <property type="entry name" value="Phox-like domain"/>
    <property type="match status" value="1"/>
</dbReference>
<evidence type="ECO:0000313" key="3">
    <source>
        <dbReference type="Proteomes" id="UP000076532"/>
    </source>
</evidence>
<dbReference type="STRING" id="436010.A0A166DK35"/>
<feature type="compositionally biased region" description="Polar residues" evidence="1">
    <location>
        <begin position="255"/>
        <end position="274"/>
    </location>
</feature>